<evidence type="ECO:0000313" key="2">
    <source>
        <dbReference type="Proteomes" id="UP000294567"/>
    </source>
</evidence>
<dbReference type="AlphaFoldDB" id="A0A4R3L244"/>
<gene>
    <name evidence="1" type="ORF">EDD65_10453</name>
</gene>
<comment type="caution">
    <text evidence="1">The sequence shown here is derived from an EMBL/GenBank/DDBJ whole genome shotgun (WGS) entry which is preliminary data.</text>
</comment>
<evidence type="ECO:0000313" key="1">
    <source>
        <dbReference type="EMBL" id="TCS90512.1"/>
    </source>
</evidence>
<dbReference type="RefSeq" id="WP_158279988.1">
    <property type="nucleotide sequence ID" value="NZ_CP068564.1"/>
</dbReference>
<accession>A0A4R3L244</accession>
<protein>
    <submittedName>
        <fullName evidence="1">Uncharacterized protein</fullName>
    </submittedName>
</protein>
<sequence length="50" mass="6257">MQKNLYMLQLKKRICGKLVKDKNKYIFERLIDNEYNKYIENIERRKGDYV</sequence>
<proteinExistence type="predicted"/>
<keyword evidence="2" id="KW-1185">Reference proteome</keyword>
<name>A0A4R3L244_9FIRM</name>
<dbReference type="Proteomes" id="UP000294567">
    <property type="component" value="Unassembled WGS sequence"/>
</dbReference>
<dbReference type="EMBL" id="SMAE01000004">
    <property type="protein sequence ID" value="TCS90512.1"/>
    <property type="molecule type" value="Genomic_DNA"/>
</dbReference>
<reference evidence="1 2" key="1">
    <citation type="submission" date="2019-03" db="EMBL/GenBank/DDBJ databases">
        <title>Genomic Encyclopedia of Type Strains, Phase IV (KMG-IV): sequencing the most valuable type-strain genomes for metagenomic binning, comparative biology and taxonomic classification.</title>
        <authorList>
            <person name="Goeker M."/>
        </authorList>
    </citation>
    <scope>NUCLEOTIDE SEQUENCE [LARGE SCALE GENOMIC DNA]</scope>
    <source>
        <strain evidence="1 2">DSM 26752</strain>
    </source>
</reference>
<organism evidence="1 2">
    <name type="scientific">Keratinibaculum paraultunense</name>
    <dbReference type="NCBI Taxonomy" id="1278232"/>
    <lineage>
        <taxon>Bacteria</taxon>
        <taxon>Bacillati</taxon>
        <taxon>Bacillota</taxon>
        <taxon>Tissierellia</taxon>
        <taxon>Tissierellales</taxon>
        <taxon>Tepidimicrobiaceae</taxon>
        <taxon>Keratinibaculum</taxon>
    </lineage>
</organism>